<dbReference type="SUPFAM" id="SSF48452">
    <property type="entry name" value="TPR-like"/>
    <property type="match status" value="2"/>
</dbReference>
<dbReference type="InterPro" id="IPR011990">
    <property type="entry name" value="TPR-like_helical_dom_sf"/>
</dbReference>
<dbReference type="SMART" id="SM00028">
    <property type="entry name" value="TPR"/>
    <property type="match status" value="9"/>
</dbReference>
<feature type="domain" description="CHAT" evidence="2">
    <location>
        <begin position="659"/>
        <end position="992"/>
    </location>
</feature>
<name>A0AAU8JCR4_9CYAN</name>
<evidence type="ECO:0000313" key="3">
    <source>
        <dbReference type="EMBL" id="XCM36330.1"/>
    </source>
</evidence>
<dbReference type="Pfam" id="PF13181">
    <property type="entry name" value="TPR_8"/>
    <property type="match status" value="1"/>
</dbReference>
<dbReference type="EMBL" id="CP159837">
    <property type="protein sequence ID" value="XCM36330.1"/>
    <property type="molecule type" value="Genomic_DNA"/>
</dbReference>
<feature type="repeat" description="TPR" evidence="1">
    <location>
        <begin position="167"/>
        <end position="200"/>
    </location>
</feature>
<reference evidence="3" key="1">
    <citation type="submission" date="2024-07" db="EMBL/GenBank/DDBJ databases">
        <authorList>
            <person name="Kim Y.J."/>
            <person name="Jeong J.Y."/>
        </authorList>
    </citation>
    <scope>NUCLEOTIDE SEQUENCE</scope>
    <source>
        <strain evidence="3">GIHE-MW2</strain>
    </source>
</reference>
<dbReference type="Gene3D" id="1.25.40.10">
    <property type="entry name" value="Tetratricopeptide repeat domain"/>
    <property type="match status" value="3"/>
</dbReference>
<organism evidence="3">
    <name type="scientific">Planktothricoides raciborskii GIHE-MW2</name>
    <dbReference type="NCBI Taxonomy" id="2792601"/>
    <lineage>
        <taxon>Bacteria</taxon>
        <taxon>Bacillati</taxon>
        <taxon>Cyanobacteriota</taxon>
        <taxon>Cyanophyceae</taxon>
        <taxon>Oscillatoriophycideae</taxon>
        <taxon>Oscillatoriales</taxon>
        <taxon>Oscillatoriaceae</taxon>
        <taxon>Planktothricoides</taxon>
    </lineage>
</organism>
<evidence type="ECO:0000259" key="2">
    <source>
        <dbReference type="Pfam" id="PF12770"/>
    </source>
</evidence>
<dbReference type="InterPro" id="IPR024983">
    <property type="entry name" value="CHAT_dom"/>
</dbReference>
<dbReference type="PANTHER" id="PTHR10098:SF108">
    <property type="entry name" value="TETRATRICOPEPTIDE REPEAT PROTEIN 28"/>
    <property type="match status" value="1"/>
</dbReference>
<dbReference type="RefSeq" id="WP_354635156.1">
    <property type="nucleotide sequence ID" value="NZ_CP159837.1"/>
</dbReference>
<dbReference type="Pfam" id="PF12770">
    <property type="entry name" value="CHAT"/>
    <property type="match status" value="1"/>
</dbReference>
<sequence length="994" mass="113636">MDDRRIAAYDQFIEKIIQSVNNEESQVFNIPTELVEPGFLQRIIAVATYFDNNGDPTKANLLTNLALKLGEWLWSDLQPTALREKIADILFDWGIQQHNISNFVFAVHCWQQCLIIYQEIQDRKGEISSLGNLGNAYQCLGQYEKAIVFHEQCLEISRKIKNRHGEAFSLGNLGSAYYSLGQYEKAIVFHEQCLAISREIKDRQGESISLGNLGNTYRFLGQYEKAIIFQEQSLSINMELKDREGEAFSLGSLGENYCCLGQYEKAIIFQQKSLDISQEIKDRQGQAISLGNLGEIYRCLGKFEKAVAFHEQYLAMSREIKYRLGEANALGHLGNAYFSLGQYEKAVAYHEQYLAISREIKYRLGEANALNNIGNAYRELQQPDKAIENFRDCLKIATAKTMPVECLLTGRNLGSIGFFQGNWHLALEGYKPALEAVEQLRKGSTTDERRQEIIADAFSVYANAVQCYINLKQYDKAVETAERSRARHLADLFASKDLYPQGEIPPEVEEYYRLQQQSSRLQSFNNDYMKGFAPSRQAAPNSEATLEKIKQLEAEKQQAWLKIRRKDPVLAGQLQPNPLNFQDMQKLIDDGETAMLNFYTTREHTHIFILRQNQPPQVHTCEGEGLATLQNWIFENWLKPYVENRPVWQQKMSEFLPQLAQRLQINHLISQYLTGIKELIIIPHLFLHQIPFAALPLNNVPIPQSERTADKTRGLFLDLSQPLNTSAKTPPPQPEYLSDKFRIRIVPSCQILNYCHQRGNLKPAKMGIVENATGDLVFTGYECETLATMHHVEPNYRLKYQQATVSNYQTLLNQVQALHSSHHASSQLDNSLESKLLLFDGYLTLGRIFTGRFENLAELFLSCCETNLSVTQITDDPLSIASGFLCAGARNVVSTLWAVNDLATALFCILYYEEKQDKSRSEALRQAQFKLRNMTGAELAANYQQKLEAYLERQQWSEPEKVKDQRLRLDFLCRETLPFVSPHYWSGFVSQGMA</sequence>
<protein>
    <submittedName>
        <fullName evidence="3">CHAT domain-containing tetratricopeptide repeat protein</fullName>
    </submittedName>
</protein>
<dbReference type="PROSITE" id="PS50005">
    <property type="entry name" value="TPR"/>
    <property type="match status" value="3"/>
</dbReference>
<accession>A0AAU8JCR4</accession>
<evidence type="ECO:0000256" key="1">
    <source>
        <dbReference type="PROSITE-ProRule" id="PRU00339"/>
    </source>
</evidence>
<feature type="repeat" description="TPR" evidence="1">
    <location>
        <begin position="367"/>
        <end position="400"/>
    </location>
</feature>
<proteinExistence type="predicted"/>
<feature type="repeat" description="TPR" evidence="1">
    <location>
        <begin position="327"/>
        <end position="360"/>
    </location>
</feature>
<dbReference type="PANTHER" id="PTHR10098">
    <property type="entry name" value="RAPSYN-RELATED"/>
    <property type="match status" value="1"/>
</dbReference>
<dbReference type="Pfam" id="PF13424">
    <property type="entry name" value="TPR_12"/>
    <property type="match status" value="4"/>
</dbReference>
<gene>
    <name evidence="3" type="ORF">ABWT76_005085</name>
</gene>
<dbReference type="InterPro" id="IPR019734">
    <property type="entry name" value="TPR_rpt"/>
</dbReference>
<dbReference type="AlphaFoldDB" id="A0AAU8JCR4"/>
<keyword evidence="1" id="KW-0802">TPR repeat</keyword>